<evidence type="ECO:0000313" key="2">
    <source>
        <dbReference type="EMBL" id="GFZ76140.1"/>
    </source>
</evidence>
<name>A0A916QJN3_9GAMM</name>
<proteinExistence type="predicted"/>
<keyword evidence="1" id="KW-1133">Transmembrane helix</keyword>
<dbReference type="EMBL" id="BMIY01000007">
    <property type="protein sequence ID" value="GFZ76140.1"/>
    <property type="molecule type" value="Genomic_DNA"/>
</dbReference>
<dbReference type="RefSeq" id="WP_158662872.1">
    <property type="nucleotide sequence ID" value="NZ_BMIY01000007.1"/>
</dbReference>
<feature type="transmembrane region" description="Helical" evidence="1">
    <location>
        <begin position="61"/>
        <end position="79"/>
    </location>
</feature>
<comment type="caution">
    <text evidence="2">The sequence shown here is derived from an EMBL/GenBank/DDBJ whole genome shotgun (WGS) entry which is preliminary data.</text>
</comment>
<sequence>MKIIMHCSMVFAGLIGISWYALSDHDLWPALVYCITLCIIGAVSLLRHYKSSENVQKMTLVLNRIAAVVLMTLLVSAFVISPGTGIAAAALIFIPLTLALTN</sequence>
<evidence type="ECO:0000256" key="1">
    <source>
        <dbReference type="SAM" id="Phobius"/>
    </source>
</evidence>
<evidence type="ECO:0000313" key="3">
    <source>
        <dbReference type="Proteomes" id="UP000627715"/>
    </source>
</evidence>
<organism evidence="2 3">
    <name type="scientific">Pseudohongiella nitratireducens</name>
    <dbReference type="NCBI Taxonomy" id="1768907"/>
    <lineage>
        <taxon>Bacteria</taxon>
        <taxon>Pseudomonadati</taxon>
        <taxon>Pseudomonadota</taxon>
        <taxon>Gammaproteobacteria</taxon>
        <taxon>Pseudomonadales</taxon>
        <taxon>Pseudohongiellaceae</taxon>
        <taxon>Pseudohongiella</taxon>
    </lineage>
</organism>
<accession>A0A916QJN3</accession>
<keyword evidence="3" id="KW-1185">Reference proteome</keyword>
<keyword evidence="1" id="KW-0472">Membrane</keyword>
<dbReference type="AlphaFoldDB" id="A0A916QJN3"/>
<reference evidence="2" key="1">
    <citation type="journal article" date="2014" name="Int. J. Syst. Evol. Microbiol.">
        <title>Complete genome sequence of Corynebacterium casei LMG S-19264T (=DSM 44701T), isolated from a smear-ripened cheese.</title>
        <authorList>
            <consortium name="US DOE Joint Genome Institute (JGI-PGF)"/>
            <person name="Walter F."/>
            <person name="Albersmeier A."/>
            <person name="Kalinowski J."/>
            <person name="Ruckert C."/>
        </authorList>
    </citation>
    <scope>NUCLEOTIDE SEQUENCE</scope>
    <source>
        <strain evidence="2">CGMCC 1.15425</strain>
    </source>
</reference>
<dbReference type="Proteomes" id="UP000627715">
    <property type="component" value="Unassembled WGS sequence"/>
</dbReference>
<feature type="transmembrane region" description="Helical" evidence="1">
    <location>
        <begin position="7"/>
        <end position="22"/>
    </location>
</feature>
<keyword evidence="1" id="KW-0812">Transmembrane</keyword>
<gene>
    <name evidence="2" type="ORF">GCM10011403_19040</name>
</gene>
<reference evidence="2" key="2">
    <citation type="submission" date="2020-09" db="EMBL/GenBank/DDBJ databases">
        <authorList>
            <person name="Sun Q."/>
            <person name="Zhou Y."/>
        </authorList>
    </citation>
    <scope>NUCLEOTIDE SEQUENCE</scope>
    <source>
        <strain evidence="2">CGMCC 1.15425</strain>
    </source>
</reference>
<protein>
    <submittedName>
        <fullName evidence="2">Uncharacterized protein</fullName>
    </submittedName>
</protein>
<feature type="transmembrane region" description="Helical" evidence="1">
    <location>
        <begin position="28"/>
        <end position="49"/>
    </location>
</feature>
<feature type="transmembrane region" description="Helical" evidence="1">
    <location>
        <begin position="85"/>
        <end position="101"/>
    </location>
</feature>